<gene>
    <name evidence="1" type="ORF">FB466_2099</name>
</gene>
<dbReference type="RefSeq" id="WP_141918299.1">
    <property type="nucleotide sequence ID" value="NZ_BAAAYS010000004.1"/>
</dbReference>
<keyword evidence="2" id="KW-1185">Reference proteome</keyword>
<dbReference type="SUPFAM" id="SSF159659">
    <property type="entry name" value="Cgl1923-like"/>
    <property type="match status" value="1"/>
</dbReference>
<protein>
    <submittedName>
        <fullName evidence="1">PAC2 family protein</fullName>
    </submittedName>
</protein>
<dbReference type="InterPro" id="IPR019151">
    <property type="entry name" value="Proteasome_assmbl_chaperone_2"/>
</dbReference>
<dbReference type="EMBL" id="VFPN01000003">
    <property type="protein sequence ID" value="TQM61163.1"/>
    <property type="molecule type" value="Genomic_DNA"/>
</dbReference>
<evidence type="ECO:0000313" key="2">
    <source>
        <dbReference type="Proteomes" id="UP000318331"/>
    </source>
</evidence>
<proteinExistence type="predicted"/>
<comment type="caution">
    <text evidence="1">The sequence shown here is derived from an EMBL/GenBank/DDBJ whole genome shotgun (WGS) entry which is preliminary data.</text>
</comment>
<name>A0A543HS45_9MICO</name>
<dbReference type="PIRSF" id="PIRSF028754">
    <property type="entry name" value="UCP028754"/>
    <property type="match status" value="1"/>
</dbReference>
<dbReference type="Gene3D" id="1.10.287.100">
    <property type="match status" value="1"/>
</dbReference>
<dbReference type="InterPro" id="IPR008492">
    <property type="entry name" value="Rv2714-like"/>
</dbReference>
<dbReference type="AlphaFoldDB" id="A0A543HS45"/>
<accession>A0A543HS45</accession>
<dbReference type="Pfam" id="PF09754">
    <property type="entry name" value="PAC2"/>
    <property type="match status" value="1"/>
</dbReference>
<evidence type="ECO:0000313" key="1">
    <source>
        <dbReference type="EMBL" id="TQM61163.1"/>
    </source>
</evidence>
<dbReference type="Proteomes" id="UP000318331">
    <property type="component" value="Unassembled WGS sequence"/>
</dbReference>
<organism evidence="1 2">
    <name type="scientific">Klugiella xanthotipulae</name>
    <dbReference type="NCBI Taxonomy" id="244735"/>
    <lineage>
        <taxon>Bacteria</taxon>
        <taxon>Bacillati</taxon>
        <taxon>Actinomycetota</taxon>
        <taxon>Actinomycetes</taxon>
        <taxon>Micrococcales</taxon>
        <taxon>Microbacteriaceae</taxon>
        <taxon>Klugiella</taxon>
    </lineage>
</organism>
<sequence>MRSDEPLFEPLNDSYGSIQPGLPLIVVLTGFSDAGSAVSQLENYMESTIQSVPVARFDTDRLLDYRSRRPTIFFQGDELTTYRPPELTLYLAQDELGQNFLLLQGFEPDFLWERFTDDVLGLVERLGVSHTTWVHSIPMPVPHTRPIGVTVSGTREDLIDSLSVWKPSAQVSATVGHLVEMRLQAGGYEVTGFVLLVSHYLAETEYPDALLSALECITSATGLIFPTDAIRERGREFYSKIEKQVESSPETRRLVESLEERHDAYMEGTIIRSPLIGDDGLLPTADQIASELEKFLAERHDEGEL</sequence>
<dbReference type="Gene3D" id="3.40.50.10900">
    <property type="entry name" value="PAC-like subunit"/>
    <property type="match status" value="1"/>
</dbReference>
<dbReference type="InterPro" id="IPR038389">
    <property type="entry name" value="PSMG2_sf"/>
</dbReference>
<dbReference type="OrthoDB" id="3733464at2"/>
<reference evidence="1 2" key="1">
    <citation type="submission" date="2019-06" db="EMBL/GenBank/DDBJ databases">
        <title>Sequencing the genomes of 1000 actinobacteria strains.</title>
        <authorList>
            <person name="Klenk H.-P."/>
        </authorList>
    </citation>
    <scope>NUCLEOTIDE SEQUENCE [LARGE SCALE GENOMIC DNA]</scope>
    <source>
        <strain evidence="1 2">DSM 18031</strain>
    </source>
</reference>